<name>A0AA35JQR5_9SAUR</name>
<dbReference type="EMBL" id="OX395126">
    <property type="protein sequence ID" value="CAI5763980.1"/>
    <property type="molecule type" value="Genomic_DNA"/>
</dbReference>
<sequence>MLSHKGPEEKHTHACWFCFLQPQNCPPLRSLAHPALPPPSLWREERRGVLMWSIGETSVWKCFLLRTEGGEICKLLLPHGSILIVMRPARASSAPGELPRASQARHVPTGTTRPAPAQPGSLQTPGAAAAARPGRSAQRTPAAAPAGSCKRARQARALSHPPTRIHTHGTGLPWNSGEEPARLQAARAAPPSPGWRASRVASVAASRAGARAEIGAGGGRRRSPLSGRPRPRLFSRLLLSGLSYWGTHARPL</sequence>
<reference evidence="2" key="1">
    <citation type="submission" date="2022-12" db="EMBL/GenBank/DDBJ databases">
        <authorList>
            <person name="Alioto T."/>
            <person name="Alioto T."/>
            <person name="Gomez Garrido J."/>
        </authorList>
    </citation>
    <scope>NUCLEOTIDE SEQUENCE</scope>
</reference>
<proteinExistence type="predicted"/>
<evidence type="ECO:0000256" key="1">
    <source>
        <dbReference type="SAM" id="MobiDB-lite"/>
    </source>
</evidence>
<feature type="compositionally biased region" description="Low complexity" evidence="1">
    <location>
        <begin position="125"/>
        <end position="135"/>
    </location>
</feature>
<dbReference type="AlphaFoldDB" id="A0AA35JQR5"/>
<protein>
    <submittedName>
        <fullName evidence="2">Uncharacterized protein</fullName>
    </submittedName>
</protein>
<gene>
    <name evidence="2" type="ORF">PODLI_1B028015</name>
</gene>
<feature type="region of interest" description="Disordered" evidence="1">
    <location>
        <begin position="93"/>
        <end position="195"/>
    </location>
</feature>
<evidence type="ECO:0000313" key="3">
    <source>
        <dbReference type="Proteomes" id="UP001178461"/>
    </source>
</evidence>
<evidence type="ECO:0000313" key="2">
    <source>
        <dbReference type="EMBL" id="CAI5763980.1"/>
    </source>
</evidence>
<keyword evidence="3" id="KW-1185">Reference proteome</keyword>
<organism evidence="2 3">
    <name type="scientific">Podarcis lilfordi</name>
    <name type="common">Lilford's wall lizard</name>
    <dbReference type="NCBI Taxonomy" id="74358"/>
    <lineage>
        <taxon>Eukaryota</taxon>
        <taxon>Metazoa</taxon>
        <taxon>Chordata</taxon>
        <taxon>Craniata</taxon>
        <taxon>Vertebrata</taxon>
        <taxon>Euteleostomi</taxon>
        <taxon>Lepidosauria</taxon>
        <taxon>Squamata</taxon>
        <taxon>Bifurcata</taxon>
        <taxon>Unidentata</taxon>
        <taxon>Episquamata</taxon>
        <taxon>Laterata</taxon>
        <taxon>Lacertibaenia</taxon>
        <taxon>Lacertidae</taxon>
        <taxon>Podarcis</taxon>
    </lineage>
</organism>
<accession>A0AA35JQR5</accession>
<dbReference type="Proteomes" id="UP001178461">
    <property type="component" value="Chromosome 1"/>
</dbReference>